<keyword evidence="1" id="KW-1133">Transmembrane helix</keyword>
<reference evidence="2 3" key="1">
    <citation type="submission" date="2024-07" db="EMBL/GenBank/DDBJ databases">
        <title>Section-level genome sequencing and comparative genomics of Aspergillus sections Usti and Cavernicolus.</title>
        <authorList>
            <consortium name="Lawrence Berkeley National Laboratory"/>
            <person name="Nybo J.L."/>
            <person name="Vesth T.C."/>
            <person name="Theobald S."/>
            <person name="Frisvad J.C."/>
            <person name="Larsen T.O."/>
            <person name="Kjaerboelling I."/>
            <person name="Rothschild-Mancinelli K."/>
            <person name="Lyhne E.K."/>
            <person name="Kogle M.E."/>
            <person name="Barry K."/>
            <person name="Clum A."/>
            <person name="Na H."/>
            <person name="Ledsgaard L."/>
            <person name="Lin J."/>
            <person name="Lipzen A."/>
            <person name="Kuo A."/>
            <person name="Riley R."/>
            <person name="Mondo S."/>
            <person name="Labutti K."/>
            <person name="Haridas S."/>
            <person name="Pangalinan J."/>
            <person name="Salamov A.A."/>
            <person name="Simmons B.A."/>
            <person name="Magnuson J.K."/>
            <person name="Chen J."/>
            <person name="Drula E."/>
            <person name="Henrissat B."/>
            <person name="Wiebenga A."/>
            <person name="Lubbers R.J."/>
            <person name="Gomes A.C."/>
            <person name="Makela M.R."/>
            <person name="Stajich J."/>
            <person name="Grigoriev I.V."/>
            <person name="Mortensen U.H."/>
            <person name="De Vries R.P."/>
            <person name="Baker S.E."/>
            <person name="Andersen M.R."/>
        </authorList>
    </citation>
    <scope>NUCLEOTIDE SEQUENCE [LARGE SCALE GENOMIC DNA]</scope>
    <source>
        <strain evidence="2 3">CBS 209.92</strain>
    </source>
</reference>
<protein>
    <submittedName>
        <fullName evidence="2">Uncharacterized protein</fullName>
    </submittedName>
</protein>
<accession>A0ABR4FS38</accession>
<sequence length="53" mass="5670">MIAADKVEKLKRKDNPENDSLLLVQGSPLWAVLVLPMSGVGVSDYEQGISLSG</sequence>
<dbReference type="Proteomes" id="UP001610563">
    <property type="component" value="Unassembled WGS sequence"/>
</dbReference>
<evidence type="ECO:0000313" key="3">
    <source>
        <dbReference type="Proteomes" id="UP001610563"/>
    </source>
</evidence>
<comment type="caution">
    <text evidence="2">The sequence shown here is derived from an EMBL/GenBank/DDBJ whole genome shotgun (WGS) entry which is preliminary data.</text>
</comment>
<organism evidence="2 3">
    <name type="scientific">Aspergillus keveii</name>
    <dbReference type="NCBI Taxonomy" id="714993"/>
    <lineage>
        <taxon>Eukaryota</taxon>
        <taxon>Fungi</taxon>
        <taxon>Dikarya</taxon>
        <taxon>Ascomycota</taxon>
        <taxon>Pezizomycotina</taxon>
        <taxon>Eurotiomycetes</taxon>
        <taxon>Eurotiomycetidae</taxon>
        <taxon>Eurotiales</taxon>
        <taxon>Aspergillaceae</taxon>
        <taxon>Aspergillus</taxon>
        <taxon>Aspergillus subgen. Nidulantes</taxon>
    </lineage>
</organism>
<keyword evidence="1" id="KW-0812">Transmembrane</keyword>
<evidence type="ECO:0000256" key="1">
    <source>
        <dbReference type="SAM" id="Phobius"/>
    </source>
</evidence>
<keyword evidence="1" id="KW-0472">Membrane</keyword>
<feature type="transmembrane region" description="Helical" evidence="1">
    <location>
        <begin position="21"/>
        <end position="42"/>
    </location>
</feature>
<gene>
    <name evidence="2" type="ORF">BJX66DRAFT_313485</name>
</gene>
<dbReference type="EMBL" id="JBFTWV010000126">
    <property type="protein sequence ID" value="KAL2786081.1"/>
    <property type="molecule type" value="Genomic_DNA"/>
</dbReference>
<keyword evidence="3" id="KW-1185">Reference proteome</keyword>
<name>A0ABR4FS38_9EURO</name>
<evidence type="ECO:0000313" key="2">
    <source>
        <dbReference type="EMBL" id="KAL2786081.1"/>
    </source>
</evidence>
<proteinExistence type="predicted"/>